<dbReference type="Pfam" id="PF01189">
    <property type="entry name" value="Methyltr_RsmB-F"/>
    <property type="match status" value="1"/>
</dbReference>
<dbReference type="Proteomes" id="UP000321129">
    <property type="component" value="Unassembled WGS sequence"/>
</dbReference>
<dbReference type="InterPro" id="IPR035926">
    <property type="entry name" value="NusB-like_sf"/>
</dbReference>
<dbReference type="InterPro" id="IPR001678">
    <property type="entry name" value="MeTrfase_RsmB-F_NOP2_dom"/>
</dbReference>
<keyword evidence="9" id="KW-1185">Reference proteome</keyword>
<dbReference type="InterPro" id="IPR023267">
    <property type="entry name" value="RCMT"/>
</dbReference>
<dbReference type="GO" id="GO:0008173">
    <property type="term" value="F:RNA methyltransferase activity"/>
    <property type="evidence" value="ECO:0007669"/>
    <property type="project" value="InterPro"/>
</dbReference>
<dbReference type="SUPFAM" id="SSF48013">
    <property type="entry name" value="NusB-like"/>
    <property type="match status" value="1"/>
</dbReference>
<dbReference type="Gene3D" id="3.40.50.150">
    <property type="entry name" value="Vaccinia Virus protein VP39"/>
    <property type="match status" value="1"/>
</dbReference>
<dbReference type="SUPFAM" id="SSF53335">
    <property type="entry name" value="S-adenosyl-L-methionine-dependent methyltransferases"/>
    <property type="match status" value="1"/>
</dbReference>
<dbReference type="PRINTS" id="PR02008">
    <property type="entry name" value="RCMTFAMILY"/>
</dbReference>
<name>A0A5C6U9A5_9SPHN</name>
<dbReference type="PROSITE" id="PS51686">
    <property type="entry name" value="SAM_MT_RSMB_NOP"/>
    <property type="match status" value="1"/>
</dbReference>
<evidence type="ECO:0000313" key="8">
    <source>
        <dbReference type="EMBL" id="TXC68741.1"/>
    </source>
</evidence>
<feature type="active site" description="Nucleophile" evidence="5">
    <location>
        <position position="383"/>
    </location>
</feature>
<feature type="binding site" evidence="5">
    <location>
        <begin position="267"/>
        <end position="273"/>
    </location>
    <ligand>
        <name>S-adenosyl-L-methionine</name>
        <dbReference type="ChEBI" id="CHEBI:59789"/>
    </ligand>
</feature>
<comment type="caution">
    <text evidence="8">The sequence shown here is derived from an EMBL/GenBank/DDBJ whole genome shotgun (WGS) entry which is preliminary data.</text>
</comment>
<feature type="binding site" evidence="5">
    <location>
        <position position="330"/>
    </location>
    <ligand>
        <name>S-adenosyl-L-methionine</name>
        <dbReference type="ChEBI" id="CHEBI:59789"/>
    </ligand>
</feature>
<evidence type="ECO:0000256" key="6">
    <source>
        <dbReference type="SAM" id="MobiDB-lite"/>
    </source>
</evidence>
<accession>A0A5C6U9A5</accession>
<dbReference type="GO" id="GO:0003723">
    <property type="term" value="F:RNA binding"/>
    <property type="evidence" value="ECO:0007669"/>
    <property type="project" value="UniProtKB-UniRule"/>
</dbReference>
<evidence type="ECO:0000256" key="4">
    <source>
        <dbReference type="ARBA" id="ARBA00022884"/>
    </source>
</evidence>
<evidence type="ECO:0000256" key="1">
    <source>
        <dbReference type="ARBA" id="ARBA00022603"/>
    </source>
</evidence>
<evidence type="ECO:0000313" key="9">
    <source>
        <dbReference type="Proteomes" id="UP000321129"/>
    </source>
</evidence>
<proteinExistence type="inferred from homology"/>
<dbReference type="OrthoDB" id="9810297at2"/>
<dbReference type="InterPro" id="IPR049560">
    <property type="entry name" value="MeTrfase_RsmB-F_NOP2_cat"/>
</dbReference>
<evidence type="ECO:0000256" key="5">
    <source>
        <dbReference type="PROSITE-ProRule" id="PRU01023"/>
    </source>
</evidence>
<dbReference type="EMBL" id="VOPY01000002">
    <property type="protein sequence ID" value="TXC68741.1"/>
    <property type="molecule type" value="Genomic_DNA"/>
</dbReference>
<organism evidence="8 9">
    <name type="scientific">Flavisphingopyxis soli</name>
    <dbReference type="NCBI Taxonomy" id="2601267"/>
    <lineage>
        <taxon>Bacteria</taxon>
        <taxon>Pseudomonadati</taxon>
        <taxon>Pseudomonadota</taxon>
        <taxon>Alphaproteobacteria</taxon>
        <taxon>Sphingomonadales</taxon>
        <taxon>Sphingopyxidaceae</taxon>
        <taxon>Flavisphingopyxis</taxon>
    </lineage>
</organism>
<feature type="binding site" evidence="5">
    <location>
        <position position="288"/>
    </location>
    <ligand>
        <name>S-adenosyl-L-methionine</name>
        <dbReference type="ChEBI" id="CHEBI:59789"/>
    </ligand>
</feature>
<dbReference type="AlphaFoldDB" id="A0A5C6U9A5"/>
<comment type="similarity">
    <text evidence="5">Belongs to the class I-like SAM-binding methyltransferase superfamily. RsmB/NOP family.</text>
</comment>
<evidence type="ECO:0000256" key="2">
    <source>
        <dbReference type="ARBA" id="ARBA00022679"/>
    </source>
</evidence>
<feature type="binding site" evidence="5">
    <location>
        <position position="314"/>
    </location>
    <ligand>
        <name>S-adenosyl-L-methionine</name>
        <dbReference type="ChEBI" id="CHEBI:59789"/>
    </ligand>
</feature>
<sequence>MAHPPRQNRPDQSQAWRGPKRPRPKRETETREVPGLPARRAALKIIDAVLHRGESLDRVANGATQGMPAQADRALAIAIAIEVLRHLPALDALIDGAMRNPVDSNVKVRSVMRLALVQHFKMATPPHAILATALPLLEGGPRRLAHGVLGTIFRSEARLPEIAELPQPVVERWQAAWGDAMVAAASEAFGHQPPIDLTLRDAGGTAQWTQTLGGTSLMPGHVRLDTPGSIAALDGYDAGAWWVQDIAAAIPARLLGSGAGKTVLDLCAAPGGKSLQLAAAGWNVVAVDKSAKRLERMAENIARSGLTVATTAADILEWQPERQADAVLLDAPCSATGIFRRHPDVLYRVRDDDIAALAELQTATLARAAQWVKPGGSLIYATCSLEPAEGEAQTRTFVAAHDGWSIDAIAADEVAPGMTIAPEGWLRIAPPMLAEEGGADGFFIVRLTRAK</sequence>
<dbReference type="PANTHER" id="PTHR22807:SF61">
    <property type="entry name" value="NOL1_NOP2_SUN FAMILY PROTEIN _ ANTITERMINATION NUSB DOMAIN-CONTAINING PROTEIN"/>
    <property type="match status" value="1"/>
</dbReference>
<dbReference type="InterPro" id="IPR029063">
    <property type="entry name" value="SAM-dependent_MTases_sf"/>
</dbReference>
<gene>
    <name evidence="8" type="ORF">FSZ31_07105</name>
</gene>
<evidence type="ECO:0000256" key="3">
    <source>
        <dbReference type="ARBA" id="ARBA00022691"/>
    </source>
</evidence>
<dbReference type="InterPro" id="IPR006027">
    <property type="entry name" value="NusB_RsmB_TIM44"/>
</dbReference>
<keyword evidence="4 5" id="KW-0694">RNA-binding</keyword>
<protein>
    <submittedName>
        <fullName evidence="8">Methyltransferase domain-containing protein</fullName>
    </submittedName>
</protein>
<dbReference type="RefSeq" id="WP_147122695.1">
    <property type="nucleotide sequence ID" value="NZ_VOPY01000002.1"/>
</dbReference>
<dbReference type="Pfam" id="PF01029">
    <property type="entry name" value="NusB"/>
    <property type="match status" value="1"/>
</dbReference>
<feature type="region of interest" description="Disordered" evidence="6">
    <location>
        <begin position="1"/>
        <end position="36"/>
    </location>
</feature>
<dbReference type="GO" id="GO:0001510">
    <property type="term" value="P:RNA methylation"/>
    <property type="evidence" value="ECO:0007669"/>
    <property type="project" value="InterPro"/>
</dbReference>
<dbReference type="GO" id="GO:0006355">
    <property type="term" value="P:regulation of DNA-templated transcription"/>
    <property type="evidence" value="ECO:0007669"/>
    <property type="project" value="InterPro"/>
</dbReference>
<feature type="domain" description="SAM-dependent MTase RsmB/NOP-type" evidence="7">
    <location>
        <begin position="159"/>
        <end position="450"/>
    </location>
</feature>
<reference evidence="8 9" key="1">
    <citation type="submission" date="2019-08" db="EMBL/GenBank/DDBJ databases">
        <title>Sphingorhabdus soil sp. nov., isolated from arctic soil.</title>
        <authorList>
            <person name="Liu Y."/>
        </authorList>
    </citation>
    <scope>NUCLEOTIDE SEQUENCE [LARGE SCALE GENOMIC DNA]</scope>
    <source>
        <strain evidence="8 9">D-2Q-5-6</strain>
    </source>
</reference>
<keyword evidence="2 5" id="KW-0808">Transferase</keyword>
<evidence type="ECO:0000259" key="7">
    <source>
        <dbReference type="PROSITE" id="PS51686"/>
    </source>
</evidence>
<keyword evidence="3 5" id="KW-0949">S-adenosyl-L-methionine</keyword>
<dbReference type="PANTHER" id="PTHR22807">
    <property type="entry name" value="NOP2 YEAST -RELATED NOL1/NOP2/FMU SUN DOMAIN-CONTAINING"/>
    <property type="match status" value="1"/>
</dbReference>
<keyword evidence="1 5" id="KW-0489">Methyltransferase</keyword>
<dbReference type="Gene3D" id="1.10.940.10">
    <property type="entry name" value="NusB-like"/>
    <property type="match status" value="1"/>
</dbReference>
<dbReference type="CDD" id="cd02440">
    <property type="entry name" value="AdoMet_MTases"/>
    <property type="match status" value="1"/>
</dbReference>